<sequence length="76" mass="8239">GSGSCGDKLLHLFGEGGKTHVFCLNLFLDLVLNTQLLGLKWVRNGVKCLIDSLDGVNVVGDPRSSHIKLFEGMAHF</sequence>
<evidence type="ECO:0000313" key="1">
    <source>
        <dbReference type="Proteomes" id="UP000887565"/>
    </source>
</evidence>
<dbReference type="Proteomes" id="UP000887565">
    <property type="component" value="Unplaced"/>
</dbReference>
<protein>
    <submittedName>
        <fullName evidence="2">Uncharacterized protein</fullName>
    </submittedName>
</protein>
<proteinExistence type="predicted"/>
<evidence type="ECO:0000313" key="2">
    <source>
        <dbReference type="WBParaSite" id="nRc.2.0.1.t23295-RA"/>
    </source>
</evidence>
<organism evidence="1 2">
    <name type="scientific">Romanomermis culicivorax</name>
    <name type="common">Nematode worm</name>
    <dbReference type="NCBI Taxonomy" id="13658"/>
    <lineage>
        <taxon>Eukaryota</taxon>
        <taxon>Metazoa</taxon>
        <taxon>Ecdysozoa</taxon>
        <taxon>Nematoda</taxon>
        <taxon>Enoplea</taxon>
        <taxon>Dorylaimia</taxon>
        <taxon>Mermithida</taxon>
        <taxon>Mermithoidea</taxon>
        <taxon>Mermithidae</taxon>
        <taxon>Romanomermis</taxon>
    </lineage>
</organism>
<accession>A0A915JBX5</accession>
<reference evidence="2" key="1">
    <citation type="submission" date="2022-11" db="UniProtKB">
        <authorList>
            <consortium name="WormBaseParasite"/>
        </authorList>
    </citation>
    <scope>IDENTIFICATION</scope>
</reference>
<keyword evidence="1" id="KW-1185">Reference proteome</keyword>
<dbReference type="WBParaSite" id="nRc.2.0.1.t23295-RA">
    <property type="protein sequence ID" value="nRc.2.0.1.t23295-RA"/>
    <property type="gene ID" value="nRc.2.0.1.g23295"/>
</dbReference>
<dbReference type="AlphaFoldDB" id="A0A915JBX5"/>
<name>A0A915JBX5_ROMCU</name>